<comment type="caution">
    <text evidence="2">The sequence shown here is derived from an EMBL/GenBank/DDBJ whole genome shotgun (WGS) entry which is preliminary data.</text>
</comment>
<dbReference type="EMBL" id="JAHRIP010040131">
    <property type="protein sequence ID" value="MEQ2296505.1"/>
    <property type="molecule type" value="Genomic_DNA"/>
</dbReference>
<reference evidence="2 3" key="1">
    <citation type="submission" date="2021-06" db="EMBL/GenBank/DDBJ databases">
        <authorList>
            <person name="Palmer J.M."/>
        </authorList>
    </citation>
    <scope>NUCLEOTIDE SEQUENCE [LARGE SCALE GENOMIC DNA]</scope>
    <source>
        <strain evidence="2 3">AS_MEX2019</strain>
        <tissue evidence="2">Muscle</tissue>
    </source>
</reference>
<evidence type="ECO:0000313" key="2">
    <source>
        <dbReference type="EMBL" id="MEQ2296505.1"/>
    </source>
</evidence>
<dbReference type="Proteomes" id="UP001469553">
    <property type="component" value="Unassembled WGS sequence"/>
</dbReference>
<sequence length="179" mass="19765">MDPFISNNCSMTHIDTTLFSQQVAGLLSLHENNASSTFLPGCTLYKHLLLNIILLVDVGRRLFLSSALPNRLMFTFPAVCSSSFFVFCLFYVSPLSVFLYWSLASFPSSAFPLRALGLLWGGIRRGALILFSFFPCCQTPTSSQAGRDAALLIAFILIFLGLVLISFKPSNSTQCRNET</sequence>
<gene>
    <name evidence="2" type="ORF">AMECASPLE_025470</name>
</gene>
<keyword evidence="1" id="KW-0472">Membrane</keyword>
<accession>A0ABV0YSA0</accession>
<keyword evidence="1" id="KW-0812">Transmembrane</keyword>
<keyword evidence="3" id="KW-1185">Reference proteome</keyword>
<organism evidence="2 3">
    <name type="scientific">Ameca splendens</name>
    <dbReference type="NCBI Taxonomy" id="208324"/>
    <lineage>
        <taxon>Eukaryota</taxon>
        <taxon>Metazoa</taxon>
        <taxon>Chordata</taxon>
        <taxon>Craniata</taxon>
        <taxon>Vertebrata</taxon>
        <taxon>Euteleostomi</taxon>
        <taxon>Actinopterygii</taxon>
        <taxon>Neopterygii</taxon>
        <taxon>Teleostei</taxon>
        <taxon>Neoteleostei</taxon>
        <taxon>Acanthomorphata</taxon>
        <taxon>Ovalentaria</taxon>
        <taxon>Atherinomorphae</taxon>
        <taxon>Cyprinodontiformes</taxon>
        <taxon>Goodeidae</taxon>
        <taxon>Ameca</taxon>
    </lineage>
</organism>
<proteinExistence type="predicted"/>
<protein>
    <submittedName>
        <fullName evidence="2">Uncharacterized protein</fullName>
    </submittedName>
</protein>
<name>A0ABV0YSA0_9TELE</name>
<feature type="transmembrane region" description="Helical" evidence="1">
    <location>
        <begin position="149"/>
        <end position="167"/>
    </location>
</feature>
<feature type="transmembrane region" description="Helical" evidence="1">
    <location>
        <begin position="84"/>
        <end position="103"/>
    </location>
</feature>
<evidence type="ECO:0000313" key="3">
    <source>
        <dbReference type="Proteomes" id="UP001469553"/>
    </source>
</evidence>
<evidence type="ECO:0000256" key="1">
    <source>
        <dbReference type="SAM" id="Phobius"/>
    </source>
</evidence>
<keyword evidence="1" id="KW-1133">Transmembrane helix</keyword>